<keyword evidence="1" id="KW-0812">Transmembrane</keyword>
<dbReference type="EMBL" id="JAHCVJ010000001">
    <property type="protein sequence ID" value="MBT0663402.1"/>
    <property type="molecule type" value="Genomic_DNA"/>
</dbReference>
<feature type="transmembrane region" description="Helical" evidence="1">
    <location>
        <begin position="226"/>
        <end position="244"/>
    </location>
</feature>
<protein>
    <recommendedName>
        <fullName evidence="4">4-amino-4-deoxy-L-arabinose transferase</fullName>
    </recommendedName>
</protein>
<feature type="transmembrane region" description="Helical" evidence="1">
    <location>
        <begin position="354"/>
        <end position="372"/>
    </location>
</feature>
<evidence type="ECO:0000313" key="3">
    <source>
        <dbReference type="Proteomes" id="UP000811899"/>
    </source>
</evidence>
<evidence type="ECO:0008006" key="4">
    <source>
        <dbReference type="Google" id="ProtNLM"/>
    </source>
</evidence>
<organism evidence="2 3">
    <name type="scientific">Geoanaerobacter pelophilus</name>
    <dbReference type="NCBI Taxonomy" id="60036"/>
    <lineage>
        <taxon>Bacteria</taxon>
        <taxon>Pseudomonadati</taxon>
        <taxon>Thermodesulfobacteriota</taxon>
        <taxon>Desulfuromonadia</taxon>
        <taxon>Geobacterales</taxon>
        <taxon>Geobacteraceae</taxon>
        <taxon>Geoanaerobacter</taxon>
    </lineage>
</organism>
<dbReference type="AlphaFoldDB" id="A0AAW4L1J0"/>
<evidence type="ECO:0000256" key="1">
    <source>
        <dbReference type="SAM" id="Phobius"/>
    </source>
</evidence>
<reference evidence="2 3" key="1">
    <citation type="submission" date="2021-05" db="EMBL/GenBank/DDBJ databases">
        <title>The draft genome of Geobacter pelophilus DSM 12255.</title>
        <authorList>
            <person name="Xu Z."/>
            <person name="Masuda Y."/>
            <person name="Itoh H."/>
            <person name="Senoo K."/>
        </authorList>
    </citation>
    <scope>NUCLEOTIDE SEQUENCE [LARGE SCALE GENOMIC DNA]</scope>
    <source>
        <strain evidence="2 3">DSM 12255</strain>
    </source>
</reference>
<feature type="transmembrane region" description="Helical" evidence="1">
    <location>
        <begin position="438"/>
        <end position="456"/>
    </location>
</feature>
<proteinExistence type="predicted"/>
<feature type="transmembrane region" description="Helical" evidence="1">
    <location>
        <begin position="82"/>
        <end position="106"/>
    </location>
</feature>
<keyword evidence="3" id="KW-1185">Reference proteome</keyword>
<accession>A0AAW4L1J0</accession>
<feature type="transmembrane region" description="Helical" evidence="1">
    <location>
        <begin position="118"/>
        <end position="139"/>
    </location>
</feature>
<name>A0AAW4L1J0_9BACT</name>
<feature type="transmembrane region" description="Helical" evidence="1">
    <location>
        <begin position="384"/>
        <end position="402"/>
    </location>
</feature>
<sequence>MSKRLSSGHRNSYILTGISFIGALLLPFTLLFMVWAIQRGLNMTDESMSLVSSQFPSDVRVGLTSYHLYTALFFHAVGQNIIAFRLVRLVMAVIAGAVFYVGLNRFLATYQINNRQAIFAKASVISWLGLGSLFAYAWFEPSPNYNSLNSFALTVSSGLLLLLMGDPEKISDGNLLKSRLILIAIGLCIGLIFFVKFTTAIILLLLYGVFICSSAQQSIKNKLHDLLIVIGGISLWLLLHFFFIQSPVLWWRYFFNGLQVATTMSAGYDASSLNRYILEVGSLARSAIYDFWVLHLVLLLGLGGIRSKKSGTENVKLIITLLVAVFVAAFWLSLHRNLYVGGQSQWFNLGRFYLSWLLLLSNAVISSCRYNIANGYIIPKQNVVKLFIVGIWLFCLPFAGAVGTGNHIYINMLMNMAPWFGVLLLLVTLLSWLYRSPWLAQVMCLLFSLFACSQIVTGSFNDPYRLLTGLSGQTQATQVGYPATTLKLDPMTSEYFNQVKALAHKSGFKPGDDVIGLYDLPGVVFAIGARSPALSWFIGNPRKSPAATAEKALSFADRERLKHAFILQSSKSDRIMPDLAKFGLNFPSGYMLCGEVNNPYDSAEGTVRLWKPL</sequence>
<feature type="transmembrane region" description="Helical" evidence="1">
    <location>
        <begin position="317"/>
        <end position="334"/>
    </location>
</feature>
<comment type="caution">
    <text evidence="2">The sequence shown here is derived from an EMBL/GenBank/DDBJ whole genome shotgun (WGS) entry which is preliminary data.</text>
</comment>
<feature type="transmembrane region" description="Helical" evidence="1">
    <location>
        <begin position="12"/>
        <end position="37"/>
    </location>
</feature>
<keyword evidence="1" id="KW-1133">Transmembrane helix</keyword>
<dbReference type="Proteomes" id="UP000811899">
    <property type="component" value="Unassembled WGS sequence"/>
</dbReference>
<keyword evidence="1" id="KW-0472">Membrane</keyword>
<gene>
    <name evidence="2" type="ORF">KI809_03725</name>
</gene>
<feature type="transmembrane region" description="Helical" evidence="1">
    <location>
        <begin position="287"/>
        <end position="305"/>
    </location>
</feature>
<feature type="transmembrane region" description="Helical" evidence="1">
    <location>
        <begin position="408"/>
        <end position="431"/>
    </location>
</feature>
<evidence type="ECO:0000313" key="2">
    <source>
        <dbReference type="EMBL" id="MBT0663402.1"/>
    </source>
</evidence>
<feature type="transmembrane region" description="Helical" evidence="1">
    <location>
        <begin position="176"/>
        <end position="195"/>
    </location>
</feature>